<reference evidence="4 5" key="1">
    <citation type="journal article" date="2015" name="Antonie Van Leeuwenhoek">
        <title>Bosea vaviloviae sp. nov., a new species of slow-growing rhizobia isolated from nodules of the relict species Vavilovia formosa (Stev.) Fed.</title>
        <authorList>
            <person name="Safronova V.I."/>
            <person name="Kuznetsova I.G."/>
            <person name="Sazanova A.L."/>
            <person name="Kimeklis A.K."/>
            <person name="Belimov A.A."/>
            <person name="Andronov E.E."/>
            <person name="Pinaev A.G."/>
            <person name="Chizhevskaya E.P."/>
            <person name="Pukhaev A.R."/>
            <person name="Popov K.P."/>
            <person name="Willems A."/>
            <person name="Tikhonovich I.A."/>
        </authorList>
    </citation>
    <scope>NUCLEOTIDE SEQUENCE [LARGE SCALE GENOMIC DNA]</scope>
    <source>
        <strain evidence="4 5">Vaf18</strain>
        <plasmid evidence="4">unnamed1</plasmid>
    </source>
</reference>
<dbReference type="OrthoDB" id="9769764at2"/>
<sequence length="362" mass="39620">MKRREILTAAAGVAAASVMARPAIAQGRPKLKWRMVSSFPKSLDTSFGAGVFLAKRVSELTEGGLELQVFAPGEIVGGLEALDAVSNDTVECCHSVSFYGLGKDISFAVGSGLPFIFNARQLQAWTFEGGGLNLMNEFYSGFNLWGHPCGNTGAQMGGWFRKEIATLDDLKGLKMRIGAMGGQILLRLGVVPQQIAGGDIYAALERGTIDAVEWSGAYDDEKLGFARVAKYYYSPGWWEGGPMLHFFVNLKRWNDLPASYQAALTSACHEANNRMLAQLDARNGAALKRLVGTGVQLRLFSKEILDACYNETMKLYDELSAKNPKFAKLYASINAIRGDMLLYQRIAELPYDSFVYSRSSGR</sequence>
<dbReference type="RefSeq" id="WP_069694105.1">
    <property type="nucleotide sequence ID" value="NZ_CP017148.1"/>
</dbReference>
<geneLocation type="plasmid" evidence="4 5">
    <name>unnamed1</name>
</geneLocation>
<proteinExistence type="predicted"/>
<dbReference type="KEGG" id="bvv:BHK69_29765"/>
<dbReference type="PIRSF" id="PIRSF039026">
    <property type="entry name" value="SiaP"/>
    <property type="match status" value="1"/>
</dbReference>
<evidence type="ECO:0000313" key="5">
    <source>
        <dbReference type="Proteomes" id="UP000094969"/>
    </source>
</evidence>
<keyword evidence="1" id="KW-0732">Signal</keyword>
<evidence type="ECO:0000256" key="2">
    <source>
        <dbReference type="PIRSR" id="PIRSR039026-1"/>
    </source>
</evidence>
<dbReference type="GO" id="GO:0031317">
    <property type="term" value="C:tripartite ATP-independent periplasmic transporter complex"/>
    <property type="evidence" value="ECO:0007669"/>
    <property type="project" value="InterPro"/>
</dbReference>
<dbReference type="InterPro" id="IPR038404">
    <property type="entry name" value="TRAP_DctP_sf"/>
</dbReference>
<dbReference type="Gene3D" id="3.40.190.10">
    <property type="entry name" value="Periplasmic binding protein-like II"/>
    <property type="match status" value="1"/>
</dbReference>
<feature type="binding site" evidence="3">
    <location>
        <position position="213"/>
    </location>
    <ligand>
        <name>substrate</name>
    </ligand>
</feature>
<dbReference type="GO" id="GO:0055085">
    <property type="term" value="P:transmembrane transport"/>
    <property type="evidence" value="ECO:0007669"/>
    <property type="project" value="InterPro"/>
</dbReference>
<feature type="binding site" evidence="2">
    <location>
        <position position="155"/>
    </location>
    <ligand>
        <name>substrate</name>
    </ligand>
</feature>
<protein>
    <submittedName>
        <fullName evidence="4">ABC transporter substrate-binding protein</fullName>
    </submittedName>
</protein>
<dbReference type="PANTHER" id="PTHR33376">
    <property type="match status" value="1"/>
</dbReference>
<evidence type="ECO:0000256" key="1">
    <source>
        <dbReference type="ARBA" id="ARBA00022729"/>
    </source>
</evidence>
<dbReference type="NCBIfam" id="NF037995">
    <property type="entry name" value="TRAP_S1"/>
    <property type="match status" value="1"/>
</dbReference>
<dbReference type="Gene3D" id="3.40.190.170">
    <property type="entry name" value="Bacterial extracellular solute-binding protein, family 7"/>
    <property type="match status" value="1"/>
</dbReference>
<name>A0A1D7UC20_9HYPH</name>
<dbReference type="AlphaFoldDB" id="A0A1D7UC20"/>
<dbReference type="InterPro" id="IPR018389">
    <property type="entry name" value="DctP_fam"/>
</dbReference>
<feature type="binding site" evidence="2">
    <location>
        <position position="176"/>
    </location>
    <ligand>
        <name>substrate</name>
    </ligand>
</feature>
<feature type="binding site" evidence="3">
    <location>
        <position position="214"/>
    </location>
    <ligand>
        <name>Na(+)</name>
        <dbReference type="ChEBI" id="CHEBI:29101"/>
    </ligand>
</feature>
<keyword evidence="3" id="KW-0479">Metal-binding</keyword>
<feature type="binding site" evidence="3">
    <location>
        <position position="239"/>
    </location>
    <ligand>
        <name>substrate</name>
    </ligand>
</feature>
<dbReference type="PANTHER" id="PTHR33376:SF5">
    <property type="entry name" value="EXTRACYTOPLASMIC SOLUTE RECEPTOR PROTEIN"/>
    <property type="match status" value="1"/>
</dbReference>
<gene>
    <name evidence="4" type="ORF">BHK69_29765</name>
</gene>
<organism evidence="4 5">
    <name type="scientific">Bosea vaviloviae</name>
    <dbReference type="NCBI Taxonomy" id="1526658"/>
    <lineage>
        <taxon>Bacteria</taxon>
        <taxon>Pseudomonadati</taxon>
        <taxon>Pseudomonadota</taxon>
        <taxon>Alphaproteobacteria</taxon>
        <taxon>Hyphomicrobiales</taxon>
        <taxon>Boseaceae</taxon>
        <taxon>Bosea</taxon>
    </lineage>
</organism>
<keyword evidence="4" id="KW-0614">Plasmid</keyword>
<dbReference type="EMBL" id="CP017148">
    <property type="protein sequence ID" value="AOO84922.1"/>
    <property type="molecule type" value="Genomic_DNA"/>
</dbReference>
<accession>A0A1D7UC20</accession>
<keyword evidence="5" id="KW-1185">Reference proteome</keyword>
<dbReference type="GO" id="GO:0046872">
    <property type="term" value="F:metal ion binding"/>
    <property type="evidence" value="ECO:0007669"/>
    <property type="project" value="UniProtKB-KW"/>
</dbReference>
<evidence type="ECO:0000256" key="3">
    <source>
        <dbReference type="PIRSR" id="PIRSR039026-2"/>
    </source>
</evidence>
<dbReference type="Pfam" id="PF03480">
    <property type="entry name" value="DctP"/>
    <property type="match status" value="1"/>
</dbReference>
<dbReference type="InterPro" id="IPR026289">
    <property type="entry name" value="SBP_TakP-like"/>
</dbReference>
<dbReference type="Proteomes" id="UP000094969">
    <property type="component" value="Plasmid unnamed1"/>
</dbReference>
<evidence type="ECO:0000313" key="4">
    <source>
        <dbReference type="EMBL" id="AOO84922.1"/>
    </source>
</evidence>